<dbReference type="RefSeq" id="WP_173531977.1">
    <property type="nucleotide sequence ID" value="NZ_CP054143.1"/>
</dbReference>
<reference evidence="1 2" key="1">
    <citation type="submission" date="2020-05" db="EMBL/GenBank/DDBJ databases">
        <title>Complete genome sequence of Deefgea sp. D17.</title>
        <authorList>
            <person name="Bae J.-W."/>
            <person name="Han J.E."/>
        </authorList>
    </citation>
    <scope>NUCLEOTIDE SEQUENCE [LARGE SCALE GENOMIC DNA]</scope>
    <source>
        <strain evidence="1 2">D17</strain>
    </source>
</reference>
<proteinExistence type="predicted"/>
<protein>
    <submittedName>
        <fullName evidence="1">Uncharacterized protein</fullName>
    </submittedName>
</protein>
<dbReference type="AlphaFoldDB" id="A0A6M8SUB6"/>
<gene>
    <name evidence="1" type="ORF">HQN60_01235</name>
</gene>
<organism evidence="1 2">
    <name type="scientific">Deefgea piscis</name>
    <dbReference type="NCBI Taxonomy" id="2739061"/>
    <lineage>
        <taxon>Bacteria</taxon>
        <taxon>Pseudomonadati</taxon>
        <taxon>Pseudomonadota</taxon>
        <taxon>Betaproteobacteria</taxon>
        <taxon>Neisseriales</taxon>
        <taxon>Chitinibacteraceae</taxon>
        <taxon>Deefgea</taxon>
    </lineage>
</organism>
<name>A0A6M8SUB6_9NEIS</name>
<accession>A0A6M8SUB6</accession>
<evidence type="ECO:0000313" key="1">
    <source>
        <dbReference type="EMBL" id="QKJ65467.1"/>
    </source>
</evidence>
<evidence type="ECO:0000313" key="2">
    <source>
        <dbReference type="Proteomes" id="UP000504844"/>
    </source>
</evidence>
<keyword evidence="2" id="KW-1185">Reference proteome</keyword>
<dbReference type="KEGG" id="dee:HQN60_01235"/>
<sequence>MAQPTGQSWIKTVTADEIIDEKSYFWAVERDTQSVRGYAFYSQDIKGKNCLSSKPGFAMHVVGNNKLRKVLRERTDHITIEIPSDFELRWKRRKRG</sequence>
<dbReference type="Proteomes" id="UP000504844">
    <property type="component" value="Chromosome"/>
</dbReference>
<dbReference type="EMBL" id="CP054143">
    <property type="protein sequence ID" value="QKJ65467.1"/>
    <property type="molecule type" value="Genomic_DNA"/>
</dbReference>